<accession>A0A0P6VMG1</accession>
<organism evidence="1 2">
    <name type="scientific">Prosthecodimorpha hirschii</name>
    <dbReference type="NCBI Taxonomy" id="665126"/>
    <lineage>
        <taxon>Bacteria</taxon>
        <taxon>Pseudomonadati</taxon>
        <taxon>Pseudomonadota</taxon>
        <taxon>Alphaproteobacteria</taxon>
        <taxon>Hyphomicrobiales</taxon>
        <taxon>Ancalomicrobiaceae</taxon>
        <taxon>Prosthecodimorpha</taxon>
    </lineage>
</organism>
<dbReference type="STRING" id="665126.ABB55_03305"/>
<proteinExistence type="predicted"/>
<name>A0A0P6VMG1_9HYPH</name>
<dbReference type="RefSeq" id="WP_054357535.1">
    <property type="nucleotide sequence ID" value="NZ_LJYW01000001.1"/>
</dbReference>
<sequence>MNINGSAHFRWDRLASALALPEASRAGLLAELQKRGAVAEYEGRTFVDAEAVFGTISATYAQRRAIRAAYDSARGR</sequence>
<reference evidence="1 2" key="2">
    <citation type="submission" date="2015-10" db="EMBL/GenBank/DDBJ databases">
        <title>Draft Genome Sequence of Prosthecomicrobium hirschii ATCC 27832.</title>
        <authorList>
            <person name="Daniel J."/>
            <person name="Givan S.A."/>
            <person name="Brun Y.V."/>
            <person name="Brown P.J."/>
        </authorList>
    </citation>
    <scope>NUCLEOTIDE SEQUENCE [LARGE SCALE GENOMIC DNA]</scope>
    <source>
        <strain evidence="1 2">16</strain>
    </source>
</reference>
<comment type="caution">
    <text evidence="1">The sequence shown here is derived from an EMBL/GenBank/DDBJ whole genome shotgun (WGS) entry which is preliminary data.</text>
</comment>
<evidence type="ECO:0000313" key="2">
    <source>
        <dbReference type="Proteomes" id="UP000048984"/>
    </source>
</evidence>
<evidence type="ECO:0000313" key="1">
    <source>
        <dbReference type="EMBL" id="KPL51373.1"/>
    </source>
</evidence>
<gene>
    <name evidence="1" type="ORF">ABB55_03305</name>
</gene>
<dbReference type="Proteomes" id="UP000048984">
    <property type="component" value="Unassembled WGS sequence"/>
</dbReference>
<protein>
    <submittedName>
        <fullName evidence="1">Uncharacterized protein</fullName>
    </submittedName>
</protein>
<keyword evidence="2" id="KW-1185">Reference proteome</keyword>
<dbReference type="EMBL" id="LJYW01000001">
    <property type="protein sequence ID" value="KPL51373.1"/>
    <property type="molecule type" value="Genomic_DNA"/>
</dbReference>
<dbReference type="AlphaFoldDB" id="A0A0P6VMG1"/>
<reference evidence="1 2" key="1">
    <citation type="submission" date="2015-09" db="EMBL/GenBank/DDBJ databases">
        <authorList>
            <person name="Jackson K.R."/>
            <person name="Lunt B.L."/>
            <person name="Fisher J.N.B."/>
            <person name="Gardner A.V."/>
            <person name="Bailey M.E."/>
            <person name="Deus L.M."/>
            <person name="Earl A.S."/>
            <person name="Gibby P.D."/>
            <person name="Hartmann K.A."/>
            <person name="Liu J.E."/>
            <person name="Manci A.M."/>
            <person name="Nielsen D.A."/>
            <person name="Solomon M.B."/>
            <person name="Breakwell D.P."/>
            <person name="Burnett S.H."/>
            <person name="Grose J.H."/>
        </authorList>
    </citation>
    <scope>NUCLEOTIDE SEQUENCE [LARGE SCALE GENOMIC DNA]</scope>
    <source>
        <strain evidence="1 2">16</strain>
    </source>
</reference>